<protein>
    <submittedName>
        <fullName evidence="1">Uncharacterized protein</fullName>
    </submittedName>
</protein>
<dbReference type="AlphaFoldDB" id="A0A4U6TW69"/>
<proteinExistence type="predicted"/>
<dbReference type="Proteomes" id="UP000298652">
    <property type="component" value="Chromosome 7"/>
</dbReference>
<evidence type="ECO:0000313" key="2">
    <source>
        <dbReference type="Proteomes" id="UP000298652"/>
    </source>
</evidence>
<dbReference type="EMBL" id="CM016558">
    <property type="protein sequence ID" value="TKW05905.1"/>
    <property type="molecule type" value="Genomic_DNA"/>
</dbReference>
<dbReference type="Gramene" id="TKW05905">
    <property type="protein sequence ID" value="TKW05905"/>
    <property type="gene ID" value="SEVIR_7G206550v2"/>
</dbReference>
<evidence type="ECO:0000313" key="1">
    <source>
        <dbReference type="EMBL" id="TKW05905.1"/>
    </source>
</evidence>
<accession>A0A4U6TW69</accession>
<keyword evidence="2" id="KW-1185">Reference proteome</keyword>
<name>A0A4U6TW69_SETVI</name>
<reference evidence="1" key="1">
    <citation type="submission" date="2019-03" db="EMBL/GenBank/DDBJ databases">
        <title>WGS assembly of Setaria viridis.</title>
        <authorList>
            <person name="Huang P."/>
            <person name="Jenkins J."/>
            <person name="Grimwood J."/>
            <person name="Barry K."/>
            <person name="Healey A."/>
            <person name="Mamidi S."/>
            <person name="Sreedasyam A."/>
            <person name="Shu S."/>
            <person name="Feldman M."/>
            <person name="Wu J."/>
            <person name="Yu Y."/>
            <person name="Chen C."/>
            <person name="Johnson J."/>
            <person name="Rokhsar D."/>
            <person name="Baxter I."/>
            <person name="Schmutz J."/>
            <person name="Brutnell T."/>
            <person name="Kellogg E."/>
        </authorList>
    </citation>
    <scope>NUCLEOTIDE SEQUENCE [LARGE SCALE GENOMIC DNA]</scope>
</reference>
<sequence>MSSFLELSIYSKSVTRSKERVFTTFMLCFHRIFLVEG</sequence>
<gene>
    <name evidence="1" type="ORF">SEVIR_7G206550v2</name>
</gene>
<organism evidence="1 2">
    <name type="scientific">Setaria viridis</name>
    <name type="common">Green bristlegrass</name>
    <name type="synonym">Setaria italica subsp. viridis</name>
    <dbReference type="NCBI Taxonomy" id="4556"/>
    <lineage>
        <taxon>Eukaryota</taxon>
        <taxon>Viridiplantae</taxon>
        <taxon>Streptophyta</taxon>
        <taxon>Embryophyta</taxon>
        <taxon>Tracheophyta</taxon>
        <taxon>Spermatophyta</taxon>
        <taxon>Magnoliopsida</taxon>
        <taxon>Liliopsida</taxon>
        <taxon>Poales</taxon>
        <taxon>Poaceae</taxon>
        <taxon>PACMAD clade</taxon>
        <taxon>Panicoideae</taxon>
        <taxon>Panicodae</taxon>
        <taxon>Paniceae</taxon>
        <taxon>Cenchrinae</taxon>
        <taxon>Setaria</taxon>
    </lineage>
</organism>